<dbReference type="AlphaFoldDB" id="A0A4Y2ETH0"/>
<protein>
    <submittedName>
        <fullName evidence="1">Uncharacterized protein</fullName>
    </submittedName>
</protein>
<name>A0A4Y2ETH0_ARAVE</name>
<dbReference type="Proteomes" id="UP000499080">
    <property type="component" value="Unassembled WGS sequence"/>
</dbReference>
<evidence type="ECO:0000313" key="2">
    <source>
        <dbReference type="Proteomes" id="UP000499080"/>
    </source>
</evidence>
<accession>A0A4Y2ETH0</accession>
<sequence>MNGGLSDKLREVIGLTLCPASTVPQTQKIYRLTFEKCVVYNPDNSISCLKKNGQESAVFRNTIQEMANALTEAFASVFSASSYSEPFSYA</sequence>
<keyword evidence="2" id="KW-1185">Reference proteome</keyword>
<organism evidence="1 2">
    <name type="scientific">Araneus ventricosus</name>
    <name type="common">Orbweaver spider</name>
    <name type="synonym">Epeira ventricosa</name>
    <dbReference type="NCBI Taxonomy" id="182803"/>
    <lineage>
        <taxon>Eukaryota</taxon>
        <taxon>Metazoa</taxon>
        <taxon>Ecdysozoa</taxon>
        <taxon>Arthropoda</taxon>
        <taxon>Chelicerata</taxon>
        <taxon>Arachnida</taxon>
        <taxon>Araneae</taxon>
        <taxon>Araneomorphae</taxon>
        <taxon>Entelegynae</taxon>
        <taxon>Araneoidea</taxon>
        <taxon>Araneidae</taxon>
        <taxon>Araneus</taxon>
    </lineage>
</organism>
<proteinExistence type="predicted"/>
<gene>
    <name evidence="1" type="ORF">AVEN_193353_1</name>
</gene>
<reference evidence="1 2" key="1">
    <citation type="journal article" date="2019" name="Sci. Rep.">
        <title>Orb-weaving spider Araneus ventricosus genome elucidates the spidroin gene catalogue.</title>
        <authorList>
            <person name="Kono N."/>
            <person name="Nakamura H."/>
            <person name="Ohtoshi R."/>
            <person name="Moran D.A.P."/>
            <person name="Shinohara A."/>
            <person name="Yoshida Y."/>
            <person name="Fujiwara M."/>
            <person name="Mori M."/>
            <person name="Tomita M."/>
            <person name="Arakawa K."/>
        </authorList>
    </citation>
    <scope>NUCLEOTIDE SEQUENCE [LARGE SCALE GENOMIC DNA]</scope>
</reference>
<comment type="caution">
    <text evidence="1">The sequence shown here is derived from an EMBL/GenBank/DDBJ whole genome shotgun (WGS) entry which is preliminary data.</text>
</comment>
<evidence type="ECO:0000313" key="1">
    <source>
        <dbReference type="EMBL" id="GBM31224.1"/>
    </source>
</evidence>
<dbReference type="EMBL" id="BGPR01000678">
    <property type="protein sequence ID" value="GBM31224.1"/>
    <property type="molecule type" value="Genomic_DNA"/>
</dbReference>